<evidence type="ECO:0000313" key="1">
    <source>
        <dbReference type="Proteomes" id="UP000095286"/>
    </source>
</evidence>
<sequence length="435" mass="48317">MKVHYFCIFLIPAIFVHFIDADGFIESVECTSLGMTIYPNRSDPYLASWMSNANSDPVMYVQYMKANPACSNSIKHPIPSSNGSLVIPYGDICNLNLLDIGNNYQMAETHIYLEDGLDSDPSINNKVNHAFCSYIKSKTFINTNEIKTNNEIIQSTGGKPDPKISLLFKNSAGKELNTVKMGDQIELFITLSPDATYKAISPMECIFSDREDMKSPGSNVITIVQNGCPVTGYTHLVPALKTINGHTFFTKFGIFKINNQATLFIQCTIETCLQAEGCGNPCYKKVSNSSLTSEHLRHRRSSQSTVITEREDSDIADVKVIQKLIIYDDHEPKKIETRAVEQCAMPDSNEMISDVKVWALIGALSFAVAIMSAITFVTCRKLKTANKLNDISCYNSSGISPTGSVINNHPIGSLQNPNVYDVCGPSNWRQYIKRY</sequence>
<evidence type="ECO:0000313" key="2">
    <source>
        <dbReference type="WBParaSite" id="RSKR_0001174500.1"/>
    </source>
</evidence>
<accession>A0AC35UHM2</accession>
<proteinExistence type="predicted"/>
<dbReference type="WBParaSite" id="RSKR_0001174500.1">
    <property type="protein sequence ID" value="RSKR_0001174500.1"/>
    <property type="gene ID" value="RSKR_0001174500"/>
</dbReference>
<name>A0AC35UHM2_9BILA</name>
<reference evidence="2" key="1">
    <citation type="submission" date="2016-11" db="UniProtKB">
        <authorList>
            <consortium name="WormBaseParasite"/>
        </authorList>
    </citation>
    <scope>IDENTIFICATION</scope>
    <source>
        <strain evidence="2">KR3021</strain>
    </source>
</reference>
<organism evidence="1 2">
    <name type="scientific">Rhabditophanes sp. KR3021</name>
    <dbReference type="NCBI Taxonomy" id="114890"/>
    <lineage>
        <taxon>Eukaryota</taxon>
        <taxon>Metazoa</taxon>
        <taxon>Ecdysozoa</taxon>
        <taxon>Nematoda</taxon>
        <taxon>Chromadorea</taxon>
        <taxon>Rhabditida</taxon>
        <taxon>Tylenchina</taxon>
        <taxon>Panagrolaimomorpha</taxon>
        <taxon>Strongyloidoidea</taxon>
        <taxon>Alloionematidae</taxon>
        <taxon>Rhabditophanes</taxon>
    </lineage>
</organism>
<protein>
    <submittedName>
        <fullName evidence="2">ZP domain-containing protein</fullName>
    </submittedName>
</protein>
<dbReference type="Proteomes" id="UP000095286">
    <property type="component" value="Unplaced"/>
</dbReference>